<keyword evidence="2" id="KW-0449">Lipoprotein</keyword>
<organism evidence="2 3">
    <name type="scientific">Zobellia galactanivorans (strain DSM 12802 / CCUG 47099 / CIP 106680 / NCIMB 13871 / Dsij)</name>
    <dbReference type="NCBI Taxonomy" id="63186"/>
    <lineage>
        <taxon>Bacteria</taxon>
        <taxon>Pseudomonadati</taxon>
        <taxon>Bacteroidota</taxon>
        <taxon>Flavobacteriia</taxon>
        <taxon>Flavobacteriales</taxon>
        <taxon>Flavobacteriaceae</taxon>
        <taxon>Zobellia</taxon>
    </lineage>
</organism>
<dbReference type="STRING" id="63186.ZOBELLIA_1547"/>
<reference evidence="3" key="1">
    <citation type="submission" date="2009-07" db="EMBL/GenBank/DDBJ databases">
        <title>Complete genome sequence of Zobellia galactanivorans Dsij.</title>
        <authorList>
            <consortium name="Genoscope - CEA"/>
        </authorList>
    </citation>
    <scope>NUCLEOTIDE SEQUENCE [LARGE SCALE GENOMIC DNA]</scope>
    <source>
        <strain evidence="3">DSM 12802 / CCUG 47099 / CIP 106680 / NCIMB 13871 / Dsij</strain>
    </source>
</reference>
<keyword evidence="3" id="KW-1185">Reference proteome</keyword>
<dbReference type="InterPro" id="IPR008160">
    <property type="entry name" value="Collagen"/>
</dbReference>
<reference evidence="2 3" key="2">
    <citation type="journal article" date="2012" name="Environ. Microbiol.">
        <title>Characterization of the first alginolytic operons in a marine bacterium: from their emergence in marine Flavobacteriia to their independent transfers to marine Proteobacteria and human gut Bacteroides.</title>
        <authorList>
            <person name="Thomas F."/>
            <person name="Barbeyron T."/>
            <person name="Tonon T."/>
            <person name="Genicot S."/>
            <person name="Czjzek M."/>
            <person name="Michel G."/>
        </authorList>
    </citation>
    <scope>NUCLEOTIDE SEQUENCE [LARGE SCALE GENOMIC DNA]</scope>
    <source>
        <strain evidence="3">DSM 12802 / CCUG 47099 / CIP 106680 / NCIMB 13871 / Dsij</strain>
    </source>
</reference>
<name>G0L4B1_ZOBGA</name>
<protein>
    <submittedName>
        <fullName evidence="2">Conserved hypothetical lipoprotein</fullName>
    </submittedName>
</protein>
<feature type="compositionally biased region" description="Low complexity" evidence="1">
    <location>
        <begin position="29"/>
        <end position="50"/>
    </location>
</feature>
<evidence type="ECO:0000256" key="1">
    <source>
        <dbReference type="SAM" id="MobiDB-lite"/>
    </source>
</evidence>
<accession>G0L4B1</accession>
<dbReference type="Proteomes" id="UP000008898">
    <property type="component" value="Chromosome"/>
</dbReference>
<dbReference type="Gene3D" id="1.20.5.320">
    <property type="entry name" value="6-Phosphogluconate Dehydrogenase, domain 3"/>
    <property type="match status" value="1"/>
</dbReference>
<dbReference type="EMBL" id="FP476056">
    <property type="protein sequence ID" value="CAZ95602.1"/>
    <property type="molecule type" value="Genomic_DNA"/>
</dbReference>
<dbReference type="PATRIC" id="fig|63186.3.peg.1535"/>
<dbReference type="HOGENOM" id="CLU_111609_0_0_10"/>
<dbReference type="Pfam" id="PF01391">
    <property type="entry name" value="Collagen"/>
    <property type="match status" value="1"/>
</dbReference>
<evidence type="ECO:0000313" key="3">
    <source>
        <dbReference type="Proteomes" id="UP000008898"/>
    </source>
</evidence>
<feature type="region of interest" description="Disordered" evidence="1">
    <location>
        <begin position="25"/>
        <end position="58"/>
    </location>
</feature>
<dbReference type="KEGG" id="zga:ZOBELLIA_1547"/>
<dbReference type="RefSeq" id="WP_013992911.1">
    <property type="nucleotide sequence ID" value="NC_015844.1"/>
</dbReference>
<dbReference type="AlphaFoldDB" id="G0L4B1"/>
<dbReference type="OrthoDB" id="679784at2"/>
<evidence type="ECO:0000313" key="2">
    <source>
        <dbReference type="EMBL" id="CAZ95602.1"/>
    </source>
</evidence>
<dbReference type="PROSITE" id="PS51257">
    <property type="entry name" value="PROKAR_LIPOPROTEIN"/>
    <property type="match status" value="1"/>
</dbReference>
<proteinExistence type="predicted"/>
<gene>
    <name evidence="2" type="ordered locus">zobellia_1547</name>
</gene>
<sequence>MKTLRNVLFLTFFGLLTIACSKDGEDGDIGPQGPQGEQGEQGPTGPQGEAGADGEQGETGTANVIYSDWFDSPILGDDGNIESSTANGSVDVAGLSEEFVETGTVLVYGKVTSNNNVYALPYLGNQGVSYYYYFDEGIINIRLATVDGSNIGTTLFGTYRYVLIPGGVKAKNGIGGVTTKTETMDFSKMSYDEIVAHFNIPK</sequence>